<keyword evidence="7" id="KW-0732">Signal</keyword>
<reference evidence="9" key="1">
    <citation type="submission" date="2014-01" db="EMBL/GenBank/DDBJ databases">
        <authorList>
            <person name="Aslett M."/>
        </authorList>
    </citation>
    <scope>NUCLEOTIDE SEQUENCE</scope>
</reference>
<dbReference type="SUPFAM" id="SSF57716">
    <property type="entry name" value="Glucocorticoid receptor-like (DNA-binding domain)"/>
    <property type="match status" value="1"/>
</dbReference>
<dbReference type="Pfam" id="PF00412">
    <property type="entry name" value="LIM"/>
    <property type="match status" value="2"/>
</dbReference>
<feature type="chain" id="PRO_5001728563" evidence="7">
    <location>
        <begin position="22"/>
        <end position="604"/>
    </location>
</feature>
<evidence type="ECO:0000256" key="7">
    <source>
        <dbReference type="SAM" id="SignalP"/>
    </source>
</evidence>
<dbReference type="CDD" id="cd08368">
    <property type="entry name" value="LIM"/>
    <property type="match status" value="2"/>
</dbReference>
<dbReference type="SMART" id="SM00132">
    <property type="entry name" value="LIM"/>
    <property type="match status" value="2"/>
</dbReference>
<evidence type="ECO:0000256" key="1">
    <source>
        <dbReference type="ARBA" id="ARBA00022723"/>
    </source>
</evidence>
<evidence type="ECO:0000256" key="4">
    <source>
        <dbReference type="PROSITE-ProRule" id="PRU00125"/>
    </source>
</evidence>
<evidence type="ECO:0000256" key="2">
    <source>
        <dbReference type="ARBA" id="ARBA00022833"/>
    </source>
</evidence>
<dbReference type="EMBL" id="HG806186">
    <property type="protein sequence ID" value="CDW57602.1"/>
    <property type="molecule type" value="Genomic_DNA"/>
</dbReference>
<evidence type="ECO:0000256" key="6">
    <source>
        <dbReference type="SAM" id="Phobius"/>
    </source>
</evidence>
<dbReference type="PROSITE" id="PS50023">
    <property type="entry name" value="LIM_DOMAIN_2"/>
    <property type="match status" value="2"/>
</dbReference>
<feature type="region of interest" description="Disordered" evidence="5">
    <location>
        <begin position="529"/>
        <end position="604"/>
    </location>
</feature>
<evidence type="ECO:0000256" key="3">
    <source>
        <dbReference type="ARBA" id="ARBA00023038"/>
    </source>
</evidence>
<dbReference type="STRING" id="36087.A0A077ZB88"/>
<accession>A0A077ZB88</accession>
<feature type="signal peptide" evidence="7">
    <location>
        <begin position="1"/>
        <end position="21"/>
    </location>
</feature>
<feature type="domain" description="LIM zinc-binding" evidence="8">
    <location>
        <begin position="393"/>
        <end position="453"/>
    </location>
</feature>
<sequence>MSFGMLSLFIMVAEWICTSQGAIVARKYGPSEEGHSRTDDHLAIARNFYCDNAYLKLDFVCDRDLLISHTEAVILNRSLANKFAHCFSVDKIYDIDEKYKLGILLVKKLALNDLKQCREHVFISLPDDRQSANSALMNSFQRMANFLRQRWTVNRASDCKTDILVILAYHFMLCHKGKVLSLAGTNNRPLTTISLSSRLRSVISEQEALGALLQRLHRPTATNESFSPSMTAVLKVVQGLNDIMAFPMDRIEADGYNFTLPKSSPILNETHSTGQPSIPLWAIILFGVSILVTCVCALVGHWINADVPLRRWLTPSAPRPANAGIFPPTNNPDWRAGFGGGMYHAQTERIDRVSPFFLRRPASSPALSGMNMQPRPNVSRNMAGPFQPFDLHEVCFVCYQSTDKDNMIKVGTALIHTYCFRCRECNDYLQKEDFRFEEGRLFCSECHAILYSRTCARCGKSMLPLEIIQVNTKSIHRSCLTCQFCNKSIKLETCFKFAGIPFCDEKCALNQSTLSEHAKREKLRTSLRLAVPPGKSKKANESADSPTTVNKVPPLAANETAQSQRNVQPKIGTKRTVNNTQSNPNAEQVKMSTDQNRAEGKSKN</sequence>
<keyword evidence="6" id="KW-0472">Membrane</keyword>
<dbReference type="OrthoDB" id="5916090at2759"/>
<reference evidence="9" key="2">
    <citation type="submission" date="2014-03" db="EMBL/GenBank/DDBJ databases">
        <title>The whipworm genome and dual-species transcriptomics of an intimate host-pathogen interaction.</title>
        <authorList>
            <person name="Foth B.J."/>
            <person name="Tsai I.J."/>
            <person name="Reid A.J."/>
            <person name="Bancroft A.J."/>
            <person name="Nichol S."/>
            <person name="Tracey A."/>
            <person name="Holroyd N."/>
            <person name="Cotton J.A."/>
            <person name="Stanley E.J."/>
            <person name="Zarowiecki M."/>
            <person name="Liu J.Z."/>
            <person name="Huckvale T."/>
            <person name="Cooper P.J."/>
            <person name="Grencis R.K."/>
            <person name="Berriman M."/>
        </authorList>
    </citation>
    <scope>NUCLEOTIDE SEQUENCE [LARGE SCALE GENOMIC DNA]</scope>
</reference>
<protein>
    <submittedName>
        <fullName evidence="9">LIM domain containing protein</fullName>
    </submittedName>
</protein>
<keyword evidence="2 4" id="KW-0862">Zinc</keyword>
<keyword evidence="3 4" id="KW-0440">LIM domain</keyword>
<keyword evidence="1 4" id="KW-0479">Metal-binding</keyword>
<keyword evidence="6" id="KW-1133">Transmembrane helix</keyword>
<feature type="transmembrane region" description="Helical" evidence="6">
    <location>
        <begin position="280"/>
        <end position="303"/>
    </location>
</feature>
<evidence type="ECO:0000259" key="8">
    <source>
        <dbReference type="PROSITE" id="PS50023"/>
    </source>
</evidence>
<gene>
    <name evidence="9" type="ORF">TTRE_0000589401</name>
</gene>
<evidence type="ECO:0000313" key="9">
    <source>
        <dbReference type="EMBL" id="CDW57602.1"/>
    </source>
</evidence>
<dbReference type="InterPro" id="IPR001781">
    <property type="entry name" value="Znf_LIM"/>
</dbReference>
<evidence type="ECO:0000256" key="5">
    <source>
        <dbReference type="SAM" id="MobiDB-lite"/>
    </source>
</evidence>
<name>A0A077ZB88_TRITR</name>
<feature type="domain" description="LIM zinc-binding" evidence="8">
    <location>
        <begin position="454"/>
        <end position="514"/>
    </location>
</feature>
<keyword evidence="10" id="KW-1185">Reference proteome</keyword>
<keyword evidence="6" id="KW-0812">Transmembrane</keyword>
<organism evidence="9 10">
    <name type="scientific">Trichuris trichiura</name>
    <name type="common">Whipworm</name>
    <name type="synonym">Trichocephalus trichiurus</name>
    <dbReference type="NCBI Taxonomy" id="36087"/>
    <lineage>
        <taxon>Eukaryota</taxon>
        <taxon>Metazoa</taxon>
        <taxon>Ecdysozoa</taxon>
        <taxon>Nematoda</taxon>
        <taxon>Enoplea</taxon>
        <taxon>Dorylaimia</taxon>
        <taxon>Trichinellida</taxon>
        <taxon>Trichuridae</taxon>
        <taxon>Trichuris</taxon>
    </lineage>
</organism>
<dbReference type="Proteomes" id="UP000030665">
    <property type="component" value="Unassembled WGS sequence"/>
</dbReference>
<dbReference type="Gene3D" id="2.10.110.10">
    <property type="entry name" value="Cysteine Rich Protein"/>
    <property type="match status" value="2"/>
</dbReference>
<dbReference type="GO" id="GO:0046872">
    <property type="term" value="F:metal ion binding"/>
    <property type="evidence" value="ECO:0007669"/>
    <property type="project" value="UniProtKB-KW"/>
</dbReference>
<feature type="compositionally biased region" description="Polar residues" evidence="5">
    <location>
        <begin position="575"/>
        <end position="595"/>
    </location>
</feature>
<evidence type="ECO:0000313" key="10">
    <source>
        <dbReference type="Proteomes" id="UP000030665"/>
    </source>
</evidence>
<dbReference type="AlphaFoldDB" id="A0A077ZB88"/>
<proteinExistence type="predicted"/>